<evidence type="ECO:0000256" key="5">
    <source>
        <dbReference type="ARBA" id="ARBA00023136"/>
    </source>
</evidence>
<evidence type="ECO:0000256" key="1">
    <source>
        <dbReference type="ARBA" id="ARBA00004571"/>
    </source>
</evidence>
<dbReference type="RefSeq" id="WP_131330776.1">
    <property type="nucleotide sequence ID" value="NZ_CP044016.1"/>
</dbReference>
<name>A0A5P2G554_9BACT</name>
<protein>
    <submittedName>
        <fullName evidence="9">SusC/RagA family TonB-linked outer membrane protein</fullName>
    </submittedName>
</protein>
<keyword evidence="6 7" id="KW-0998">Cell outer membrane</keyword>
<dbReference type="EMBL" id="CP044016">
    <property type="protein sequence ID" value="QES89818.1"/>
    <property type="molecule type" value="Genomic_DNA"/>
</dbReference>
<keyword evidence="5 7" id="KW-0472">Membrane</keyword>
<evidence type="ECO:0000256" key="6">
    <source>
        <dbReference type="ARBA" id="ARBA00023237"/>
    </source>
</evidence>
<organism evidence="9 10">
    <name type="scientific">Rhizosphaericola mali</name>
    <dbReference type="NCBI Taxonomy" id="2545455"/>
    <lineage>
        <taxon>Bacteria</taxon>
        <taxon>Pseudomonadati</taxon>
        <taxon>Bacteroidota</taxon>
        <taxon>Chitinophagia</taxon>
        <taxon>Chitinophagales</taxon>
        <taxon>Chitinophagaceae</taxon>
        <taxon>Rhizosphaericola</taxon>
    </lineage>
</organism>
<dbReference type="InterPro" id="IPR012910">
    <property type="entry name" value="Plug_dom"/>
</dbReference>
<gene>
    <name evidence="9" type="ORF">E0W69_014495</name>
</gene>
<dbReference type="SUPFAM" id="SSF56935">
    <property type="entry name" value="Porins"/>
    <property type="match status" value="1"/>
</dbReference>
<dbReference type="InterPro" id="IPR039426">
    <property type="entry name" value="TonB-dep_rcpt-like"/>
</dbReference>
<keyword evidence="3 7" id="KW-1134">Transmembrane beta strand</keyword>
<accession>A0A5P2G554</accession>
<reference evidence="9 10" key="1">
    <citation type="submission" date="2019-09" db="EMBL/GenBank/DDBJ databases">
        <title>Complete genome sequence of Arachidicoccus sp. B3-10 isolated from apple orchard soil.</title>
        <authorList>
            <person name="Kim H.S."/>
            <person name="Han K.-I."/>
            <person name="Suh M.K."/>
            <person name="Lee K.C."/>
            <person name="Eom M.K."/>
            <person name="Kim J.-S."/>
            <person name="Kang S.W."/>
            <person name="Sin Y."/>
            <person name="Lee J.-S."/>
        </authorList>
    </citation>
    <scope>NUCLEOTIDE SEQUENCE [LARGE SCALE GENOMIC DNA]</scope>
    <source>
        <strain evidence="9 10">B3-10</strain>
    </source>
</reference>
<comment type="similarity">
    <text evidence="7">Belongs to the TonB-dependent receptor family.</text>
</comment>
<dbReference type="InterPro" id="IPR037066">
    <property type="entry name" value="Plug_dom_sf"/>
</dbReference>
<dbReference type="InterPro" id="IPR036942">
    <property type="entry name" value="Beta-barrel_TonB_sf"/>
</dbReference>
<dbReference type="Pfam" id="PF07715">
    <property type="entry name" value="Plug"/>
    <property type="match status" value="1"/>
</dbReference>
<evidence type="ECO:0000256" key="2">
    <source>
        <dbReference type="ARBA" id="ARBA00022448"/>
    </source>
</evidence>
<dbReference type="NCBIfam" id="TIGR04056">
    <property type="entry name" value="OMP_RagA_SusC"/>
    <property type="match status" value="1"/>
</dbReference>
<dbReference type="Gene3D" id="2.170.130.10">
    <property type="entry name" value="TonB-dependent receptor, plug domain"/>
    <property type="match status" value="1"/>
</dbReference>
<sequence length="1088" mass="121982">MKIHPFKRMPLLFWLFFLGMVCHGQLLNAQKIYQAKITDAKEQPLSDVLVHLVGSNKIYTSNENGEVNFSAKPEQKIEITRVGYLRQEYTLTNIDTLSFSLKYIEGGDEVVVTATGIRKEAKKLGYATQTIDADQFTKSRQPNALNSLKGNVAGLIVNVTPEIGHAPNISIRGDGAPMYVVDGVPMTSDTYNINPDDIDTYTILKGPNATALYGFAGQNGAIIITTKKAKKKGLVVDFNNSTMWSKGFLAIPKVQNEYGPGEYGTYAFGDGKGGGVNDYDYDGGWGPKLDGRLLPQWDGTYYGDSTFTTYFDNGQTYTGHIKPTPWTAKGPNNLNNFIQTGLLQSNSIAISSSSEKTDVRFSFGNTYQKGIVPNTSLNNFNLTGNVTNRFTDKLTLNTYINYNRQSTPNLPDVNYGPNSLIYNLVLWSGADWNVKDMRDYWQPGKEGVQQKFVEYYRYNNPYFMSYEWLRSHYMNNIYGYTALNYKVNNDLQVMFRPSVNTYDFLNTEKVPYSASDYRDYKYGDYREDHRHLFQTNVELRAVYNKNHIMNFLDLNAIVGANARSFRFNSDYTTTNYLNIPGVYAFSNSMNPVQATSFNSQMKVLSAYYSVDLGYKSYITLNVTGRADKSSSLPTNTNTYFYPSFNLATVVSDYVKLPEFISFAKLRASYAESKSGGTQSTFTPNITNLPGSEYGYSYPSPYDGPQYQFGQYYSLTPTYNNVSSAYYSDQLIDPSISTSERKATEFGADIRFLHNRIGIDITRYHYHNTAIINRTISQATGYTSLLTNGNVYNNDGWEVTLNASPIKNPSGFSWNVAVNWSTYKRVWVDNSSPDNWSYNGKRVDLVYGDAFVRTSSGQLVHDASSGLLLRYSDLGVNAKKVYGHSDPNWIWGVVNNLSYKNISLSFQFDGMVGGVMEDYVRKKSLQGGRQIETDQGAFAVARPDDGKVNGTYAGSYVGSGVVFSGQDIQLDPINGTITNEKNLTATTNTTATSVQAYVTRMASIPDLDIIKKTFAKLRTVTLTYNIPQDIVNHQKWFSAASVSLVGNNLLYFFPNKYKDIDVDQYTQDSGSGLQTPSVRNFGFNVHLSF</sequence>
<evidence type="ECO:0000259" key="8">
    <source>
        <dbReference type="Pfam" id="PF07715"/>
    </source>
</evidence>
<evidence type="ECO:0000313" key="9">
    <source>
        <dbReference type="EMBL" id="QES89818.1"/>
    </source>
</evidence>
<evidence type="ECO:0000313" key="10">
    <source>
        <dbReference type="Proteomes" id="UP000292424"/>
    </source>
</evidence>
<dbReference type="OrthoDB" id="9768177at2"/>
<evidence type="ECO:0000256" key="7">
    <source>
        <dbReference type="PROSITE-ProRule" id="PRU01360"/>
    </source>
</evidence>
<dbReference type="SUPFAM" id="SSF49464">
    <property type="entry name" value="Carboxypeptidase regulatory domain-like"/>
    <property type="match status" value="1"/>
</dbReference>
<proteinExistence type="inferred from homology"/>
<dbReference type="PROSITE" id="PS52016">
    <property type="entry name" value="TONB_DEPENDENT_REC_3"/>
    <property type="match status" value="1"/>
</dbReference>
<keyword evidence="4 7" id="KW-0812">Transmembrane</keyword>
<dbReference type="Proteomes" id="UP000292424">
    <property type="component" value="Chromosome"/>
</dbReference>
<dbReference type="InterPro" id="IPR008969">
    <property type="entry name" value="CarboxyPept-like_regulatory"/>
</dbReference>
<keyword evidence="10" id="KW-1185">Reference proteome</keyword>
<dbReference type="KEGG" id="arac:E0W69_014495"/>
<comment type="subcellular location">
    <subcellularLocation>
        <location evidence="1 7">Cell outer membrane</location>
        <topology evidence="1 7">Multi-pass membrane protein</topology>
    </subcellularLocation>
</comment>
<dbReference type="InterPro" id="IPR023996">
    <property type="entry name" value="TonB-dep_OMP_SusC/RagA"/>
</dbReference>
<dbReference type="Gene3D" id="2.40.170.20">
    <property type="entry name" value="TonB-dependent receptor, beta-barrel domain"/>
    <property type="match status" value="1"/>
</dbReference>
<dbReference type="AlphaFoldDB" id="A0A5P2G554"/>
<dbReference type="GO" id="GO:0009279">
    <property type="term" value="C:cell outer membrane"/>
    <property type="evidence" value="ECO:0007669"/>
    <property type="project" value="UniProtKB-SubCell"/>
</dbReference>
<evidence type="ECO:0000256" key="3">
    <source>
        <dbReference type="ARBA" id="ARBA00022452"/>
    </source>
</evidence>
<keyword evidence="2 7" id="KW-0813">Transport</keyword>
<feature type="domain" description="TonB-dependent receptor plug" evidence="8">
    <location>
        <begin position="122"/>
        <end position="220"/>
    </location>
</feature>
<evidence type="ECO:0000256" key="4">
    <source>
        <dbReference type="ARBA" id="ARBA00022692"/>
    </source>
</evidence>